<dbReference type="Proteomes" id="UP000245959">
    <property type="component" value="Unassembled WGS sequence"/>
</dbReference>
<gene>
    <name evidence="1" type="ORF">C8D82_1611</name>
</gene>
<name>A0A2U1AAP5_9BACT</name>
<accession>A0A2U1AAP5</accession>
<dbReference type="AlphaFoldDB" id="A0A2U1AAP5"/>
<keyword evidence="2" id="KW-1185">Reference proteome</keyword>
<dbReference type="GeneID" id="78297324"/>
<sequence length="676" mass="75487">MTTPRGSLRNFLEESPFHEFLESCWNGSYYLNFPVSSGNPAYDPGGVCAHALYYLVYAEKLGLKQVRPGRAAQLAAWLATQVREDGYCLTDNGFTDHPAYASTLGDALGTSLCYASEIGLPEEERKQVLAALTRLAERHPRIRFPEGAQGKTQQLRFELRIYYWMALLSGDPVWKERFKLALDRGIYRYTHAAAVDGPLLQPSLNPDWTWNYVCGGGLTDRHATNTHTPAYYCTEPNGFMFVYLHALKHGVFERRDDFDWLCRNYIAGLPRNLSRAGNLSSDLDGYGIHRAWYGPVLVEGIPLEAAALAEVLGLPELAGYCRWYVDRYMEFVKRRPTYAGSGLPEAQPYGHKINIEAQFSQLASARFYGSIARALAEFGEVDAIAPVEPPAYGSFAWEAGWLRISTPEYETSFAGHTCLRNIPVVPCYGDPNLGTLIGGAPLATLFSKNELLYAASFPAASLWHIELDDHNGRRFLSCSTSPEDDTSVTVRRSPDGAMLDSTAFDPYDAPCNLFLKDGEFLELNWQRRDRANRFDFYVHNRYHADRIELDFGLKGMAGHYCDRVTFVLPIPDETAEFQDASGEFHPLAELSGLPEAIRWRRGNRTCLIDALELTGASGGARLAVAVRKLPADPGMPGGVNSFSPYSTKSFFCVVRKTNIRNVSAKWSSAMWKTIGH</sequence>
<reference evidence="1 2" key="1">
    <citation type="submission" date="2018-04" db="EMBL/GenBank/DDBJ databases">
        <title>Genomic Encyclopedia of Type Strains, Phase IV (KMG-IV): sequencing the most valuable type-strain genomes for metagenomic binning, comparative biology and taxonomic classification.</title>
        <authorList>
            <person name="Goeker M."/>
        </authorList>
    </citation>
    <scope>NUCLEOTIDE SEQUENCE [LARGE SCALE GENOMIC DNA]</scope>
    <source>
        <strain evidence="1 2">DSM 14823</strain>
    </source>
</reference>
<dbReference type="OrthoDB" id="9814705at2"/>
<evidence type="ECO:0000313" key="1">
    <source>
        <dbReference type="EMBL" id="PVY31168.1"/>
    </source>
</evidence>
<evidence type="ECO:0000313" key="2">
    <source>
        <dbReference type="Proteomes" id="UP000245959"/>
    </source>
</evidence>
<dbReference type="EMBL" id="QEKH01000061">
    <property type="protein sequence ID" value="PVY31168.1"/>
    <property type="molecule type" value="Genomic_DNA"/>
</dbReference>
<dbReference type="RefSeq" id="WP_116886064.1">
    <property type="nucleotide sequence ID" value="NZ_CABMMC010000009.1"/>
</dbReference>
<protein>
    <submittedName>
        <fullName evidence="1">Uncharacterized protein</fullName>
    </submittedName>
</protein>
<proteinExistence type="predicted"/>
<comment type="caution">
    <text evidence="1">The sequence shown here is derived from an EMBL/GenBank/DDBJ whole genome shotgun (WGS) entry which is preliminary data.</text>
</comment>
<organism evidence="1 2">
    <name type="scientific">Victivallis vadensis</name>
    <dbReference type="NCBI Taxonomy" id="172901"/>
    <lineage>
        <taxon>Bacteria</taxon>
        <taxon>Pseudomonadati</taxon>
        <taxon>Lentisphaerota</taxon>
        <taxon>Lentisphaeria</taxon>
        <taxon>Victivallales</taxon>
        <taxon>Victivallaceae</taxon>
        <taxon>Victivallis</taxon>
    </lineage>
</organism>